<dbReference type="PANTHER" id="PTHR30619">
    <property type="entry name" value="DNA INTERNALIZATION/COMPETENCE PROTEIN COMEC/REC2"/>
    <property type="match status" value="1"/>
</dbReference>
<keyword evidence="2" id="KW-1003">Cell membrane</keyword>
<dbReference type="SMART" id="SM00849">
    <property type="entry name" value="Lactamase_B"/>
    <property type="match status" value="1"/>
</dbReference>
<proteinExistence type="predicted"/>
<feature type="transmembrane region" description="Helical" evidence="6">
    <location>
        <begin position="368"/>
        <end position="386"/>
    </location>
</feature>
<keyword evidence="3 6" id="KW-0812">Transmembrane</keyword>
<dbReference type="InterPro" id="IPR001279">
    <property type="entry name" value="Metallo-B-lactamas"/>
</dbReference>
<dbReference type="Gene3D" id="3.60.15.10">
    <property type="entry name" value="Ribonuclease Z/Hydroxyacylglutathione hydrolase-like"/>
    <property type="match status" value="1"/>
</dbReference>
<feature type="domain" description="Metallo-beta-lactamase" evidence="7">
    <location>
        <begin position="569"/>
        <end position="747"/>
    </location>
</feature>
<feature type="transmembrane region" description="Helical" evidence="6">
    <location>
        <begin position="34"/>
        <end position="51"/>
    </location>
</feature>
<protein>
    <submittedName>
        <fullName evidence="8">ComEC/Rec2 family competence protein</fullName>
    </submittedName>
</protein>
<keyword evidence="4 6" id="KW-1133">Transmembrane helix</keyword>
<gene>
    <name evidence="8" type="ORF">ACFPER_16895</name>
</gene>
<dbReference type="NCBIfam" id="TIGR00360">
    <property type="entry name" value="ComEC_N-term"/>
    <property type="match status" value="1"/>
</dbReference>
<evidence type="ECO:0000256" key="4">
    <source>
        <dbReference type="ARBA" id="ARBA00022989"/>
    </source>
</evidence>
<feature type="transmembrane region" description="Helical" evidence="6">
    <location>
        <begin position="272"/>
        <end position="294"/>
    </location>
</feature>
<evidence type="ECO:0000256" key="2">
    <source>
        <dbReference type="ARBA" id="ARBA00022475"/>
    </source>
</evidence>
<comment type="subcellular location">
    <subcellularLocation>
        <location evidence="1">Cell membrane</location>
        <topology evidence="1">Multi-pass membrane protein</topology>
    </subcellularLocation>
</comment>
<dbReference type="CDD" id="cd07731">
    <property type="entry name" value="ComA-like_MBL-fold"/>
    <property type="match status" value="1"/>
</dbReference>
<dbReference type="InterPro" id="IPR036866">
    <property type="entry name" value="RibonucZ/Hydroxyglut_hydro"/>
</dbReference>
<dbReference type="EMBL" id="JBHSJC010000002">
    <property type="protein sequence ID" value="MFC4830475.1"/>
    <property type="molecule type" value="Genomic_DNA"/>
</dbReference>
<dbReference type="RefSeq" id="WP_204394040.1">
    <property type="nucleotide sequence ID" value="NZ_JAFBBW010000001.1"/>
</dbReference>
<keyword evidence="5 6" id="KW-0472">Membrane</keyword>
<evidence type="ECO:0000256" key="5">
    <source>
        <dbReference type="ARBA" id="ARBA00023136"/>
    </source>
</evidence>
<keyword evidence="9" id="KW-1185">Reference proteome</keyword>
<reference evidence="9" key="1">
    <citation type="journal article" date="2019" name="Int. J. Syst. Evol. Microbiol.">
        <title>The Global Catalogue of Microorganisms (GCM) 10K type strain sequencing project: providing services to taxonomists for standard genome sequencing and annotation.</title>
        <authorList>
            <consortium name="The Broad Institute Genomics Platform"/>
            <consortium name="The Broad Institute Genome Sequencing Center for Infectious Disease"/>
            <person name="Wu L."/>
            <person name="Ma J."/>
        </authorList>
    </citation>
    <scope>NUCLEOTIDE SEQUENCE [LARGE SCALE GENOMIC DNA]</scope>
    <source>
        <strain evidence="9">CGMCC 1.12192</strain>
    </source>
</reference>
<dbReference type="Proteomes" id="UP001595960">
    <property type="component" value="Unassembled WGS sequence"/>
</dbReference>
<evidence type="ECO:0000256" key="3">
    <source>
        <dbReference type="ARBA" id="ARBA00022692"/>
    </source>
</evidence>
<feature type="transmembrane region" description="Helical" evidence="6">
    <location>
        <begin position="495"/>
        <end position="512"/>
    </location>
</feature>
<accession>A0ABV9R9R3</accession>
<dbReference type="PANTHER" id="PTHR30619:SF1">
    <property type="entry name" value="RECOMBINATION PROTEIN 2"/>
    <property type="match status" value="1"/>
</dbReference>
<feature type="transmembrane region" description="Helical" evidence="6">
    <location>
        <begin position="430"/>
        <end position="450"/>
    </location>
</feature>
<feature type="transmembrane region" description="Helical" evidence="6">
    <location>
        <begin position="398"/>
        <end position="418"/>
    </location>
</feature>
<evidence type="ECO:0000313" key="8">
    <source>
        <dbReference type="EMBL" id="MFC4830475.1"/>
    </source>
</evidence>
<dbReference type="SUPFAM" id="SSF56281">
    <property type="entry name" value="Metallo-hydrolase/oxidoreductase"/>
    <property type="match status" value="1"/>
</dbReference>
<dbReference type="InterPro" id="IPR004477">
    <property type="entry name" value="ComEC_N"/>
</dbReference>
<organism evidence="8 9">
    <name type="scientific">Agromyces aurantiacus</name>
    <dbReference type="NCBI Taxonomy" id="165814"/>
    <lineage>
        <taxon>Bacteria</taxon>
        <taxon>Bacillati</taxon>
        <taxon>Actinomycetota</taxon>
        <taxon>Actinomycetes</taxon>
        <taxon>Micrococcales</taxon>
        <taxon>Microbacteriaceae</taxon>
        <taxon>Agromyces</taxon>
    </lineage>
</organism>
<dbReference type="InterPro" id="IPR035681">
    <property type="entry name" value="ComA-like_MBL"/>
</dbReference>
<sequence>MRRHDLRLLGPAAATWAAAWLATGATDAAVAPWLVAAVCWGAAALGLGLTASRARLRVPRSGPSPGPVSTSGGAGIRSVVGAMGPPLAVAAACAALASTLACTGLLAREDSPLATPAETRETVELTARLDSSLRPGTQAPWGGTPSERARATVLSVDGRTTAPVRIDLVLPSTDGADRPAGFGDEVTVRARVTALPGISRAAFRVQASEVITAGAAPEWIAWTHPLRAGLAEQARRLGGDGGALVPGLAIGDTARLPADLADAMSAASLTHLTAVSGANCALVTAIAFWAAGLLRAPRGVRVAAALAALTGFVVLVTPESSVVRAAAMALVVLVAVATGRAGGGAPALGVAVVVLLAADPWYSRDAGFALSVCATAGLVLGARPLASALAARMPRPLAAALAVPLAAQLACQPVLVLLDPVLPVYGVPANLLAAPAAPIATMAGLVGCLLLPVLPSVGFAALQVAWLPASWIALLARGVSGMPNTAVPWLPDAPGAALCAVAVAAAAVLLGARRRPVDGARRRPVLRPVAVGVLCLAVAVPIGVTAGRPALTTALLPADWDVLQCDIGQGDAVLVRDHGATLLIDTGPDPERLTACLALAGVRRVDLAVITHWDADHAGGAAAIAGRVGLVLHGPLDGARSDRVLGPLARGGAELVQVGAGASGRLGAADWRVLWPPARAEPGNDASVVLDLRAEQYRAVFLGDLGAEAQAALLREADPGRADLVKVAHHGSADQDPALYRELAPAVGLIGVGADNGYGHPTASLLDLLDAQGVAVVRSDSYGAAALTVDGDRVRVWSERAPPGAGGVVPAP</sequence>
<evidence type="ECO:0000313" key="9">
    <source>
        <dbReference type="Proteomes" id="UP001595960"/>
    </source>
</evidence>
<evidence type="ECO:0000259" key="7">
    <source>
        <dbReference type="SMART" id="SM00849"/>
    </source>
</evidence>
<feature type="transmembrane region" description="Helical" evidence="6">
    <location>
        <begin position="329"/>
        <end position="356"/>
    </location>
</feature>
<dbReference type="Pfam" id="PF00753">
    <property type="entry name" value="Lactamase_B"/>
    <property type="match status" value="1"/>
</dbReference>
<feature type="transmembrane region" description="Helical" evidence="6">
    <location>
        <begin position="524"/>
        <end position="544"/>
    </location>
</feature>
<evidence type="ECO:0000256" key="6">
    <source>
        <dbReference type="SAM" id="Phobius"/>
    </source>
</evidence>
<dbReference type="InterPro" id="IPR052159">
    <property type="entry name" value="Competence_DNA_uptake"/>
</dbReference>
<evidence type="ECO:0000256" key="1">
    <source>
        <dbReference type="ARBA" id="ARBA00004651"/>
    </source>
</evidence>
<name>A0ABV9R9R3_9MICO</name>
<dbReference type="Pfam" id="PF03772">
    <property type="entry name" value="Competence"/>
    <property type="match status" value="1"/>
</dbReference>
<comment type="caution">
    <text evidence="8">The sequence shown here is derived from an EMBL/GenBank/DDBJ whole genome shotgun (WGS) entry which is preliminary data.</text>
</comment>
<feature type="transmembrane region" description="Helical" evidence="6">
    <location>
        <begin position="300"/>
        <end position="317"/>
    </location>
</feature>
<feature type="transmembrane region" description="Helical" evidence="6">
    <location>
        <begin position="457"/>
        <end position="475"/>
    </location>
</feature>